<dbReference type="Proteomes" id="UP000033220">
    <property type="component" value="Chromosome DSM 122"/>
</dbReference>
<proteinExistence type="inferred from homology"/>
<evidence type="ECO:0000313" key="11">
    <source>
        <dbReference type="Proteomes" id="UP000033220"/>
    </source>
</evidence>
<keyword evidence="2" id="KW-1003">Cell membrane</keyword>
<dbReference type="SMART" id="SM00283">
    <property type="entry name" value="MA"/>
    <property type="match status" value="1"/>
</dbReference>
<dbReference type="PRINTS" id="PR00260">
    <property type="entry name" value="CHEMTRNSDUCR"/>
</dbReference>
<evidence type="ECO:0000256" key="5">
    <source>
        <dbReference type="PROSITE-ProRule" id="PRU00284"/>
    </source>
</evidence>
<dbReference type="Pfam" id="PF12729">
    <property type="entry name" value="4HB_MCP_1"/>
    <property type="match status" value="1"/>
</dbReference>
<keyword evidence="6" id="KW-0812">Transmembrane</keyword>
<dbReference type="InterPro" id="IPR024478">
    <property type="entry name" value="HlyB_4HB_MCP"/>
</dbReference>
<dbReference type="Gene3D" id="1.10.287.950">
    <property type="entry name" value="Methyl-accepting chemotaxis protein"/>
    <property type="match status" value="1"/>
</dbReference>
<dbReference type="CDD" id="cd06225">
    <property type="entry name" value="HAMP"/>
    <property type="match status" value="1"/>
</dbReference>
<dbReference type="SMART" id="SM00304">
    <property type="entry name" value="HAMP"/>
    <property type="match status" value="1"/>
</dbReference>
<comment type="similarity">
    <text evidence="4">Belongs to the methyl-accepting chemotaxis (MCP) protein family.</text>
</comment>
<dbReference type="eggNOG" id="COG0840">
    <property type="taxonomic scope" value="Bacteria"/>
</dbReference>
<dbReference type="InterPro" id="IPR000727">
    <property type="entry name" value="T_SNARE_dom"/>
</dbReference>
<dbReference type="SUPFAM" id="SSF58104">
    <property type="entry name" value="Methyl-accepting chemotaxis protein (MCP) signaling domain"/>
    <property type="match status" value="1"/>
</dbReference>
<dbReference type="AlphaFoldDB" id="H6SQU9"/>
<evidence type="ECO:0000313" key="10">
    <source>
        <dbReference type="EMBL" id="CCG07414.1"/>
    </source>
</evidence>
<dbReference type="Pfam" id="PF00672">
    <property type="entry name" value="HAMP"/>
    <property type="match status" value="1"/>
</dbReference>
<dbReference type="InterPro" id="IPR003660">
    <property type="entry name" value="HAMP_dom"/>
</dbReference>
<dbReference type="HOGENOM" id="CLU_000445_107_27_5"/>
<evidence type="ECO:0000256" key="6">
    <source>
        <dbReference type="SAM" id="Phobius"/>
    </source>
</evidence>
<dbReference type="Gene3D" id="6.10.340.10">
    <property type="match status" value="1"/>
</dbReference>
<accession>H6SQU9</accession>
<feature type="domain" description="T-SNARE coiled-coil homology" evidence="8">
    <location>
        <begin position="466"/>
        <end position="528"/>
    </location>
</feature>
<evidence type="ECO:0000259" key="9">
    <source>
        <dbReference type="PROSITE" id="PS50885"/>
    </source>
</evidence>
<protein>
    <submittedName>
        <fullName evidence="10">Methyl-accepting chemotaxis protein, putative</fullName>
    </submittedName>
</protein>
<dbReference type="GO" id="GO:0007165">
    <property type="term" value="P:signal transduction"/>
    <property type="evidence" value="ECO:0007669"/>
    <property type="project" value="UniProtKB-KW"/>
</dbReference>
<feature type="domain" description="HAMP" evidence="9">
    <location>
        <begin position="221"/>
        <end position="274"/>
    </location>
</feature>
<comment type="subcellular location">
    <subcellularLocation>
        <location evidence="1">Cell inner membrane</location>
        <topology evidence="1">Multi-pass membrane protein</topology>
    </subcellularLocation>
</comment>
<dbReference type="PROSITE" id="PS50192">
    <property type="entry name" value="T_SNARE"/>
    <property type="match status" value="1"/>
</dbReference>
<organism evidence="10 11">
    <name type="scientific">Pararhodospirillum photometricum DSM 122</name>
    <dbReference type="NCBI Taxonomy" id="1150469"/>
    <lineage>
        <taxon>Bacteria</taxon>
        <taxon>Pseudomonadati</taxon>
        <taxon>Pseudomonadota</taxon>
        <taxon>Alphaproteobacteria</taxon>
        <taxon>Rhodospirillales</taxon>
        <taxon>Rhodospirillaceae</taxon>
        <taxon>Pararhodospirillum</taxon>
    </lineage>
</organism>
<evidence type="ECO:0000256" key="3">
    <source>
        <dbReference type="ARBA" id="ARBA00023224"/>
    </source>
</evidence>
<feature type="transmembrane region" description="Helical" evidence="6">
    <location>
        <begin position="21"/>
        <end position="41"/>
    </location>
</feature>
<dbReference type="GO" id="GO:0006935">
    <property type="term" value="P:chemotaxis"/>
    <property type="evidence" value="ECO:0007669"/>
    <property type="project" value="InterPro"/>
</dbReference>
<feature type="domain" description="Methyl-accepting transducer" evidence="7">
    <location>
        <begin position="307"/>
        <end position="536"/>
    </location>
</feature>
<dbReference type="PROSITE" id="PS50111">
    <property type="entry name" value="CHEMOTAXIS_TRANSDUC_2"/>
    <property type="match status" value="1"/>
</dbReference>
<sequence>MQNAKEGPSMTLASLSISRKIGLIVGLLSLASLVVAGIGGVSTHHYSQTADHMTNTAARALVSERVNGLVYAVVMDSRGIYMSKDWAAAEKFGKPLLANLEEIQKRLDEWRLLVPPQRLAQFEEMNTQAQAFIRFRTELVRLAREESTAQARVFGDNDANRSNRAAFNKYLKEFTEANAQETASVLAQMKASETRVFLLLIAVPVVSIAAGIGLTLVVSRRYIVRPLNQVSHVMERLTHNDLEVPLPDHTGQDEVGRMVQALAVFRDGLIQARSLAQRQQTLERERTQRAATLADLTTSFDAHVSTVLVKVADAAGRMTQTAGTMTSIAQDTSARASEVAVASQQATANVQAVAVATEELTCSIGEISRQVSGSTEIIRQAVTQASTTNHQVQSLTEMAQRIGEVVDLINSIASQTNLLALNATIEAARAGEAGKGFAVVAGEVKTLATQTARATEEIATQIAGIQKISSETALAIGSIASVIGQIDTFAATIAQAIEQQGLAVREISQNVHQAAAGTERVSSTIHGVNDAARGASSTASTVLDAATGLTSEAQALRGMVQRFLEGMRVA</sequence>
<keyword evidence="6" id="KW-1133">Transmembrane helix</keyword>
<reference evidence="10 11" key="1">
    <citation type="submission" date="2012-02" db="EMBL/GenBank/DDBJ databases">
        <title>Shotgun genome sequence of Phaeospirillum photometricum DSM 122.</title>
        <authorList>
            <person name="Duquesne K."/>
            <person name="Sturgis J."/>
        </authorList>
    </citation>
    <scope>NUCLEOTIDE SEQUENCE [LARGE SCALE GENOMIC DNA]</scope>
    <source>
        <strain evidence="11">DSM122</strain>
    </source>
</reference>
<gene>
    <name evidence="10" type="ORF">RSPPHO_00788</name>
</gene>
<dbReference type="InterPro" id="IPR004090">
    <property type="entry name" value="Chemotax_Me-accpt_rcpt"/>
</dbReference>
<evidence type="ECO:0000256" key="4">
    <source>
        <dbReference type="ARBA" id="ARBA00029447"/>
    </source>
</evidence>
<dbReference type="PANTHER" id="PTHR32089:SF112">
    <property type="entry name" value="LYSOZYME-LIKE PROTEIN-RELATED"/>
    <property type="match status" value="1"/>
</dbReference>
<evidence type="ECO:0000259" key="8">
    <source>
        <dbReference type="PROSITE" id="PS50192"/>
    </source>
</evidence>
<evidence type="ECO:0000259" key="7">
    <source>
        <dbReference type="PROSITE" id="PS50111"/>
    </source>
</evidence>
<dbReference type="InterPro" id="IPR004089">
    <property type="entry name" value="MCPsignal_dom"/>
</dbReference>
<keyword evidence="3 5" id="KW-0807">Transducer</keyword>
<dbReference type="GO" id="GO:0005886">
    <property type="term" value="C:plasma membrane"/>
    <property type="evidence" value="ECO:0007669"/>
    <property type="project" value="UniProtKB-SubCell"/>
</dbReference>
<keyword evidence="2" id="KW-0997">Cell inner membrane</keyword>
<dbReference type="KEGG" id="rpm:RSPPHO_00788"/>
<evidence type="ECO:0000256" key="1">
    <source>
        <dbReference type="ARBA" id="ARBA00004429"/>
    </source>
</evidence>
<evidence type="ECO:0000256" key="2">
    <source>
        <dbReference type="ARBA" id="ARBA00022519"/>
    </source>
</evidence>
<dbReference type="GO" id="GO:0004888">
    <property type="term" value="F:transmembrane signaling receptor activity"/>
    <property type="evidence" value="ECO:0007669"/>
    <property type="project" value="InterPro"/>
</dbReference>
<dbReference type="STRING" id="1150469.RSPPHO_00788"/>
<keyword evidence="11" id="KW-1185">Reference proteome</keyword>
<dbReference type="PATRIC" id="fig|1150469.3.peg.907"/>
<feature type="transmembrane region" description="Helical" evidence="6">
    <location>
        <begin position="196"/>
        <end position="218"/>
    </location>
</feature>
<dbReference type="Pfam" id="PF00015">
    <property type="entry name" value="MCPsignal"/>
    <property type="match status" value="1"/>
</dbReference>
<keyword evidence="6" id="KW-0472">Membrane</keyword>
<dbReference type="EMBL" id="HE663493">
    <property type="protein sequence ID" value="CCG07414.1"/>
    <property type="molecule type" value="Genomic_DNA"/>
</dbReference>
<dbReference type="PROSITE" id="PS50885">
    <property type="entry name" value="HAMP"/>
    <property type="match status" value="1"/>
</dbReference>
<name>H6SQU9_PARPM</name>
<dbReference type="PANTHER" id="PTHR32089">
    <property type="entry name" value="METHYL-ACCEPTING CHEMOTAXIS PROTEIN MCPB"/>
    <property type="match status" value="1"/>
</dbReference>